<accession>A0ABW3TFB3</accession>
<name>A0ABW3TFB3_9RHOB</name>
<feature type="domain" description="Hedgehog/Intein (Hint)" evidence="1">
    <location>
        <begin position="147"/>
        <end position="283"/>
    </location>
</feature>
<evidence type="ECO:0000259" key="1">
    <source>
        <dbReference type="Pfam" id="PF13403"/>
    </source>
</evidence>
<sequence>MPTIEIFATGDEIGIYSSLSVSGASNGTKVTLQGVQALGTSTDVFRIVIRNVEEGDGLFSSGQYVDIYAWPDTDPPAPPLYSSLDPQSDQFNGRASSAEHQVFTGANIVFDLNGITEGTIQYGPGIDPPRNQQLSFNTFSPDPPVFPCFAAGTLIEAEGGPRPAETLKEGDLVLTADNGLQPIRWIGKRSVSGLDRLAPILIKAGALGNYRDLLVSPQHRMLVQNWRTQVYFGKSQVLVAAKHLVNGKTIRPAPRSSITYVHMAFDQHEIIFAEGCPSESLFLADESMAALGADALAELRDIFPDMRRDAPSSKAARAFLRGWEGTLVA</sequence>
<proteinExistence type="predicted"/>
<dbReference type="SUPFAM" id="SSF51294">
    <property type="entry name" value="Hedgehog/intein (Hint) domain"/>
    <property type="match status" value="1"/>
</dbReference>
<dbReference type="Gene3D" id="2.170.16.10">
    <property type="entry name" value="Hedgehog/Intein (Hint) domain"/>
    <property type="match status" value="1"/>
</dbReference>
<dbReference type="InterPro" id="IPR036844">
    <property type="entry name" value="Hint_dom_sf"/>
</dbReference>
<dbReference type="RefSeq" id="WP_380793206.1">
    <property type="nucleotide sequence ID" value="NZ_JBHTKR010000005.1"/>
</dbReference>
<keyword evidence="3" id="KW-1185">Reference proteome</keyword>
<evidence type="ECO:0000313" key="3">
    <source>
        <dbReference type="Proteomes" id="UP001597151"/>
    </source>
</evidence>
<evidence type="ECO:0000313" key="2">
    <source>
        <dbReference type="EMBL" id="MFD1195874.1"/>
    </source>
</evidence>
<dbReference type="Pfam" id="PF13403">
    <property type="entry name" value="Hint_2"/>
    <property type="match status" value="1"/>
</dbReference>
<dbReference type="EMBL" id="JBHTKR010000005">
    <property type="protein sequence ID" value="MFD1195874.1"/>
    <property type="molecule type" value="Genomic_DNA"/>
</dbReference>
<comment type="caution">
    <text evidence="2">The sequence shown here is derived from an EMBL/GenBank/DDBJ whole genome shotgun (WGS) entry which is preliminary data.</text>
</comment>
<gene>
    <name evidence="2" type="ORF">ACFQ3C_14465</name>
</gene>
<reference evidence="3" key="1">
    <citation type="journal article" date="2019" name="Int. J. Syst. Evol. Microbiol.">
        <title>The Global Catalogue of Microorganisms (GCM) 10K type strain sequencing project: providing services to taxonomists for standard genome sequencing and annotation.</title>
        <authorList>
            <consortium name="The Broad Institute Genomics Platform"/>
            <consortium name="The Broad Institute Genome Sequencing Center for Infectious Disease"/>
            <person name="Wu L."/>
            <person name="Ma J."/>
        </authorList>
    </citation>
    <scope>NUCLEOTIDE SEQUENCE [LARGE SCALE GENOMIC DNA]</scope>
    <source>
        <strain evidence="3">CCUG 55328</strain>
    </source>
</reference>
<organism evidence="2 3">
    <name type="scientific">Seohaeicola saemankumensis</name>
    <dbReference type="NCBI Taxonomy" id="481181"/>
    <lineage>
        <taxon>Bacteria</taxon>
        <taxon>Pseudomonadati</taxon>
        <taxon>Pseudomonadota</taxon>
        <taxon>Alphaproteobacteria</taxon>
        <taxon>Rhodobacterales</taxon>
        <taxon>Roseobacteraceae</taxon>
        <taxon>Seohaeicola</taxon>
    </lineage>
</organism>
<dbReference type="InterPro" id="IPR028992">
    <property type="entry name" value="Hedgehog/Intein_dom"/>
</dbReference>
<protein>
    <submittedName>
        <fullName evidence="2">Hint domain-containing protein</fullName>
    </submittedName>
</protein>
<dbReference type="Proteomes" id="UP001597151">
    <property type="component" value="Unassembled WGS sequence"/>
</dbReference>